<dbReference type="InterPro" id="IPR014756">
    <property type="entry name" value="Ig_E-set"/>
</dbReference>
<dbReference type="SUPFAM" id="SSF56524">
    <property type="entry name" value="Oxidoreductase molybdopterin-binding domain"/>
    <property type="match status" value="1"/>
</dbReference>
<dbReference type="InterPro" id="IPR008335">
    <property type="entry name" value="Mopterin_OxRdtase_euk"/>
</dbReference>
<dbReference type="PANTHER" id="PTHR19372:SF7">
    <property type="entry name" value="SULFITE OXIDASE, MITOCHONDRIAL"/>
    <property type="match status" value="1"/>
</dbReference>
<dbReference type="Proteomes" id="UP000663859">
    <property type="component" value="Unassembled WGS sequence"/>
</dbReference>
<dbReference type="InterPro" id="IPR036374">
    <property type="entry name" value="OxRdtase_Mopterin-bd_sf"/>
</dbReference>
<dbReference type="PRINTS" id="PR00407">
    <property type="entry name" value="EUMOPTERIN"/>
</dbReference>
<comment type="caution">
    <text evidence="7">The sequence shown here is derived from an EMBL/GenBank/DDBJ whole genome shotgun (WGS) entry which is preliminary data.</text>
</comment>
<evidence type="ECO:0000256" key="2">
    <source>
        <dbReference type="ARBA" id="ARBA00022505"/>
    </source>
</evidence>
<evidence type="ECO:0000256" key="1">
    <source>
        <dbReference type="ARBA" id="ARBA00001924"/>
    </source>
</evidence>
<feature type="domain" description="Oxidoreductase molybdopterin-binding" evidence="5">
    <location>
        <begin position="103"/>
        <end position="276"/>
    </location>
</feature>
<evidence type="ECO:0000313" key="7">
    <source>
        <dbReference type="EMBL" id="CAF0704570.1"/>
    </source>
</evidence>
<evidence type="ECO:0000259" key="6">
    <source>
        <dbReference type="Pfam" id="PF03404"/>
    </source>
</evidence>
<accession>A0A8J2FTU1</accession>
<dbReference type="GO" id="GO:0043546">
    <property type="term" value="F:molybdopterin cofactor binding"/>
    <property type="evidence" value="ECO:0007669"/>
    <property type="project" value="TreeGrafter"/>
</dbReference>
<comment type="cofactor">
    <cofactor evidence="1">
        <name>Mo-molybdopterin</name>
        <dbReference type="ChEBI" id="CHEBI:71302"/>
    </cofactor>
</comment>
<dbReference type="GO" id="GO:0008482">
    <property type="term" value="F:sulfite oxidase activity"/>
    <property type="evidence" value="ECO:0007669"/>
    <property type="project" value="TreeGrafter"/>
</dbReference>
<keyword evidence="3" id="KW-0479">Metal-binding</keyword>
<dbReference type="InterPro" id="IPR000572">
    <property type="entry name" value="OxRdtase_Mopterin-bd_dom"/>
</dbReference>
<evidence type="ECO:0000256" key="3">
    <source>
        <dbReference type="ARBA" id="ARBA00022723"/>
    </source>
</evidence>
<evidence type="ECO:0000259" key="5">
    <source>
        <dbReference type="Pfam" id="PF00174"/>
    </source>
</evidence>
<sequence>MGSEGWTRREVLALLSGLWLGCGSPRSFLGQVFVPAGQGWEGLDFSKPNPCWNGLGPLVSEPQKLPLIRLTDRPIQLETPRPYFLDVFTPNAAFYVRYHLDGIPNAVDLKSWRLRLEGNFRRCLSFSFEELIRDFSPVSLVAVNQCSGNSRSRFFPRVAGAQWGNGAMGNAVWTGVRLKDLLSRAEPLPGTLQIQFQGLDTGKGPEGKGSHAFLKSLDLTDPALERSLVAYSMNGQPLPMLNGFPVRLVVPGKFATYWVKHLSWIRALKEKDSNFWMAQAYRIPATPGNTIRPEDAARGGWTTLPIGAVDMPVRSFLIEPDGSSKLPVGMPVRLRGIAFSGGKGVERVEVSVDGGRSWMPAQLGSDWGPYSFRLWEKVWKPKRPGRFVVAVRAFDRMGHGQPEEPIWNPGGYLWHSVEKQELVVGEV</sequence>
<dbReference type="GO" id="GO:0020037">
    <property type="term" value="F:heme binding"/>
    <property type="evidence" value="ECO:0007669"/>
    <property type="project" value="TreeGrafter"/>
</dbReference>
<evidence type="ECO:0000313" key="8">
    <source>
        <dbReference type="Proteomes" id="UP000663859"/>
    </source>
</evidence>
<reference evidence="7" key="1">
    <citation type="submission" date="2021-02" db="EMBL/GenBank/DDBJ databases">
        <authorList>
            <person name="Cremers G."/>
            <person name="Picone N."/>
        </authorList>
    </citation>
    <scope>NUCLEOTIDE SEQUENCE</scope>
    <source>
        <strain evidence="7">PQ17</strain>
    </source>
</reference>
<dbReference type="Gene3D" id="2.60.40.650">
    <property type="match status" value="1"/>
</dbReference>
<feature type="domain" description="Moybdenum cofactor oxidoreductase dimerisation" evidence="6">
    <location>
        <begin position="309"/>
        <end position="417"/>
    </location>
</feature>
<dbReference type="InterPro" id="IPR005066">
    <property type="entry name" value="MoCF_OxRdtse_dimer"/>
</dbReference>
<dbReference type="PANTHER" id="PTHR19372">
    <property type="entry name" value="SULFITE REDUCTASE"/>
    <property type="match status" value="1"/>
</dbReference>
<dbReference type="GO" id="GO:0006790">
    <property type="term" value="P:sulfur compound metabolic process"/>
    <property type="evidence" value="ECO:0007669"/>
    <property type="project" value="TreeGrafter"/>
</dbReference>
<keyword evidence="2" id="KW-0500">Molybdenum</keyword>
<evidence type="ECO:0000256" key="4">
    <source>
        <dbReference type="ARBA" id="ARBA00023002"/>
    </source>
</evidence>
<gene>
    <name evidence="7" type="ORF">MPNT_70073</name>
</gene>
<protein>
    <submittedName>
        <fullName evidence="7">Twin-arginine translocation pathway signal protein</fullName>
    </submittedName>
</protein>
<dbReference type="SUPFAM" id="SSF81296">
    <property type="entry name" value="E set domains"/>
    <property type="match status" value="1"/>
</dbReference>
<dbReference type="Pfam" id="PF00174">
    <property type="entry name" value="Oxidored_molyb"/>
    <property type="match status" value="1"/>
</dbReference>
<dbReference type="AlphaFoldDB" id="A0A8J2FTU1"/>
<dbReference type="Pfam" id="PF03404">
    <property type="entry name" value="Mo-co_dimer"/>
    <property type="match status" value="1"/>
</dbReference>
<name>A0A8J2FTU1_9BACT</name>
<organism evidence="7 8">
    <name type="scientific">Candidatus Methylacidithermus pantelleriae</name>
    <dbReference type="NCBI Taxonomy" id="2744239"/>
    <lineage>
        <taxon>Bacteria</taxon>
        <taxon>Pseudomonadati</taxon>
        <taxon>Verrucomicrobiota</taxon>
        <taxon>Methylacidiphilae</taxon>
        <taxon>Methylacidiphilales</taxon>
        <taxon>Methylacidiphilaceae</taxon>
        <taxon>Candidatus Methylacidithermus</taxon>
    </lineage>
</organism>
<dbReference type="GO" id="GO:0030151">
    <property type="term" value="F:molybdenum ion binding"/>
    <property type="evidence" value="ECO:0007669"/>
    <property type="project" value="InterPro"/>
</dbReference>
<keyword evidence="8" id="KW-1185">Reference proteome</keyword>
<dbReference type="EMBL" id="CAJNOB010000067">
    <property type="protein sequence ID" value="CAF0704570.1"/>
    <property type="molecule type" value="Genomic_DNA"/>
</dbReference>
<dbReference type="Gene3D" id="3.90.420.10">
    <property type="entry name" value="Oxidoreductase, molybdopterin-binding domain"/>
    <property type="match status" value="1"/>
</dbReference>
<proteinExistence type="predicted"/>
<keyword evidence="4" id="KW-0560">Oxidoreductase</keyword>